<keyword evidence="5" id="KW-0812">Transmembrane</keyword>
<accession>A0ABX5KB10</accession>
<evidence type="ECO:0000256" key="8">
    <source>
        <dbReference type="ARBA" id="ARBA00023114"/>
    </source>
</evidence>
<dbReference type="Gene3D" id="2.40.160.10">
    <property type="entry name" value="Porin"/>
    <property type="match status" value="1"/>
</dbReference>
<dbReference type="PANTHER" id="PTHR34501:SF9">
    <property type="entry name" value="MAJOR OUTER MEMBRANE PROTEIN P.IA"/>
    <property type="match status" value="1"/>
</dbReference>
<dbReference type="SUPFAM" id="SSF56935">
    <property type="entry name" value="Porins"/>
    <property type="match status" value="1"/>
</dbReference>
<evidence type="ECO:0000313" key="14">
    <source>
        <dbReference type="Proteomes" id="UP000245712"/>
    </source>
</evidence>
<name>A0ABX5KB10_9BURK</name>
<dbReference type="RefSeq" id="WP_116614938.1">
    <property type="nucleotide sequence ID" value="NZ_CAJZAT010000197.1"/>
</dbReference>
<dbReference type="PRINTS" id="PR00184">
    <property type="entry name" value="NEISSPPORIN"/>
</dbReference>
<keyword evidence="9" id="KW-0472">Membrane</keyword>
<dbReference type="InterPro" id="IPR050298">
    <property type="entry name" value="Gram-neg_bact_OMP"/>
</dbReference>
<feature type="signal peptide" evidence="11">
    <location>
        <begin position="1"/>
        <end position="23"/>
    </location>
</feature>
<evidence type="ECO:0000256" key="10">
    <source>
        <dbReference type="ARBA" id="ARBA00023237"/>
    </source>
</evidence>
<protein>
    <submittedName>
        <fullName evidence="13">Porin</fullName>
    </submittedName>
</protein>
<evidence type="ECO:0000256" key="4">
    <source>
        <dbReference type="ARBA" id="ARBA00022452"/>
    </source>
</evidence>
<sequence>MKAKTWGLAAAAVTACAPMAVHAQSSVTLYGIIDVGIEYVNNANASSQSLVRMQSGNLYGSRWGIKGEEDLGGGLTAFFLLENGFNVNDGTLGQSGRMFGRRAYVGLRRDGNEIQLGRMQTPIYETMAAFDPNEVGVYAADSHDIGLVARADNAVKFKKTIGGFTGQVMYSFGYDAVGKPYGGAAGDASNAKNLGASLVYKGGSWRAALAYDKVHGPLTSTAYGIGMMSTALVPKTTSSADRAERYLAALRWDQGKNSAFVGYRFLKTTVAGVTHDVNMAYLGDEYQFTPTFVADATVYHSRVSGMDVRPTTLVVDFDYLLSKRTDLYLNTSYAFNTRLSNLSVDAGSTTLAGKDQFGAQAGIRHRF</sequence>
<evidence type="ECO:0000259" key="12">
    <source>
        <dbReference type="Pfam" id="PF13609"/>
    </source>
</evidence>
<evidence type="ECO:0000256" key="9">
    <source>
        <dbReference type="ARBA" id="ARBA00023136"/>
    </source>
</evidence>
<reference evidence="13 14" key="1">
    <citation type="submission" date="2018-05" db="EMBL/GenBank/DDBJ databases">
        <title>Genomic Encyclopedia of Type Strains, Phase IV (KMG-V): Genome sequencing to study the core and pangenomes of soil and plant-associated prokaryotes.</title>
        <authorList>
            <person name="Whitman W."/>
        </authorList>
    </citation>
    <scope>NUCLEOTIDE SEQUENCE [LARGE SCALE GENOMIC DNA]</scope>
    <source>
        <strain evidence="13 14">SCZa-39</strain>
    </source>
</reference>
<evidence type="ECO:0000256" key="2">
    <source>
        <dbReference type="ARBA" id="ARBA00011233"/>
    </source>
</evidence>
<proteinExistence type="predicted"/>
<dbReference type="InterPro" id="IPR023614">
    <property type="entry name" value="Porin_dom_sf"/>
</dbReference>
<keyword evidence="6 11" id="KW-0732">Signal</keyword>
<evidence type="ECO:0000256" key="11">
    <source>
        <dbReference type="SAM" id="SignalP"/>
    </source>
</evidence>
<keyword evidence="14" id="KW-1185">Reference proteome</keyword>
<comment type="subcellular location">
    <subcellularLocation>
        <location evidence="1">Cell outer membrane</location>
        <topology evidence="1">Multi-pass membrane protein</topology>
    </subcellularLocation>
</comment>
<evidence type="ECO:0000256" key="6">
    <source>
        <dbReference type="ARBA" id="ARBA00022729"/>
    </source>
</evidence>
<keyword evidence="3" id="KW-0813">Transport</keyword>
<dbReference type="CDD" id="cd00342">
    <property type="entry name" value="gram_neg_porins"/>
    <property type="match status" value="1"/>
</dbReference>
<dbReference type="InterPro" id="IPR002299">
    <property type="entry name" value="Porin_Neis"/>
</dbReference>
<evidence type="ECO:0000256" key="1">
    <source>
        <dbReference type="ARBA" id="ARBA00004571"/>
    </source>
</evidence>
<keyword evidence="10" id="KW-0998">Cell outer membrane</keyword>
<feature type="chain" id="PRO_5045815440" evidence="11">
    <location>
        <begin position="24"/>
        <end position="367"/>
    </location>
</feature>
<keyword evidence="7" id="KW-0406">Ion transport</keyword>
<evidence type="ECO:0000256" key="7">
    <source>
        <dbReference type="ARBA" id="ARBA00023065"/>
    </source>
</evidence>
<dbReference type="Pfam" id="PF13609">
    <property type="entry name" value="Porin_4"/>
    <property type="match status" value="1"/>
</dbReference>
<feature type="domain" description="Porin" evidence="12">
    <location>
        <begin position="9"/>
        <end position="336"/>
    </location>
</feature>
<gene>
    <name evidence="13" type="ORF">C7402_14162</name>
</gene>
<dbReference type="PROSITE" id="PS51257">
    <property type="entry name" value="PROKAR_LIPOPROTEIN"/>
    <property type="match status" value="1"/>
</dbReference>
<dbReference type="PANTHER" id="PTHR34501">
    <property type="entry name" value="PROTEIN YDDL-RELATED"/>
    <property type="match status" value="1"/>
</dbReference>
<organism evidence="13 14">
    <name type="scientific">Paraburkholderia unamae</name>
    <dbReference type="NCBI Taxonomy" id="219649"/>
    <lineage>
        <taxon>Bacteria</taxon>
        <taxon>Pseudomonadati</taxon>
        <taxon>Pseudomonadota</taxon>
        <taxon>Betaproteobacteria</taxon>
        <taxon>Burkholderiales</taxon>
        <taxon>Burkholderiaceae</taxon>
        <taxon>Paraburkholderia</taxon>
    </lineage>
</organism>
<comment type="subunit">
    <text evidence="2">Homotrimer.</text>
</comment>
<keyword evidence="8" id="KW-0626">Porin</keyword>
<dbReference type="EMBL" id="QEOB01000041">
    <property type="protein sequence ID" value="PVX61350.1"/>
    <property type="molecule type" value="Genomic_DNA"/>
</dbReference>
<evidence type="ECO:0000313" key="13">
    <source>
        <dbReference type="EMBL" id="PVX61350.1"/>
    </source>
</evidence>
<keyword evidence="4" id="KW-1134">Transmembrane beta strand</keyword>
<evidence type="ECO:0000256" key="3">
    <source>
        <dbReference type="ARBA" id="ARBA00022448"/>
    </source>
</evidence>
<comment type="caution">
    <text evidence="13">The sequence shown here is derived from an EMBL/GenBank/DDBJ whole genome shotgun (WGS) entry which is preliminary data.</text>
</comment>
<dbReference type="InterPro" id="IPR033900">
    <property type="entry name" value="Gram_neg_porin_domain"/>
</dbReference>
<evidence type="ECO:0000256" key="5">
    <source>
        <dbReference type="ARBA" id="ARBA00022692"/>
    </source>
</evidence>
<dbReference type="Proteomes" id="UP000245712">
    <property type="component" value="Unassembled WGS sequence"/>
</dbReference>